<evidence type="ECO:0000259" key="12">
    <source>
        <dbReference type="PROSITE" id="PS50112"/>
    </source>
</evidence>
<dbReference type="InterPro" id="IPR042240">
    <property type="entry name" value="CHASE_sf"/>
</dbReference>
<evidence type="ECO:0000256" key="8">
    <source>
        <dbReference type="ARBA" id="ARBA00022989"/>
    </source>
</evidence>
<dbReference type="InterPro" id="IPR003661">
    <property type="entry name" value="HisK_dim/P_dom"/>
</dbReference>
<evidence type="ECO:0000259" key="14">
    <source>
        <dbReference type="PROSITE" id="PS50839"/>
    </source>
</evidence>
<evidence type="ECO:0000259" key="11">
    <source>
        <dbReference type="PROSITE" id="PS50109"/>
    </source>
</evidence>
<dbReference type="SMART" id="SM01079">
    <property type="entry name" value="CHASE"/>
    <property type="match status" value="1"/>
</dbReference>
<dbReference type="Proteomes" id="UP000662770">
    <property type="component" value="Chromosome"/>
</dbReference>
<feature type="domain" description="CHASE" evidence="14">
    <location>
        <begin position="118"/>
        <end position="247"/>
    </location>
</feature>
<dbReference type="Gene3D" id="3.30.450.20">
    <property type="entry name" value="PAS domain"/>
    <property type="match status" value="1"/>
</dbReference>
<dbReference type="PROSITE" id="PS50112">
    <property type="entry name" value="PAS"/>
    <property type="match status" value="1"/>
</dbReference>
<dbReference type="InterPro" id="IPR036890">
    <property type="entry name" value="HATPase_C_sf"/>
</dbReference>
<accession>A0ABX7QY61</accession>
<organism evidence="15 16">
    <name type="scientific">Shewanella avicenniae</name>
    <dbReference type="NCBI Taxonomy" id="2814294"/>
    <lineage>
        <taxon>Bacteria</taxon>
        <taxon>Pseudomonadati</taxon>
        <taxon>Pseudomonadota</taxon>
        <taxon>Gammaproteobacteria</taxon>
        <taxon>Alteromonadales</taxon>
        <taxon>Shewanellaceae</taxon>
        <taxon>Shewanella</taxon>
    </lineage>
</organism>
<dbReference type="SMART" id="SM00388">
    <property type="entry name" value="HisKA"/>
    <property type="match status" value="1"/>
</dbReference>
<dbReference type="SUPFAM" id="SSF55785">
    <property type="entry name" value="PYP-like sensor domain (PAS domain)"/>
    <property type="match status" value="1"/>
</dbReference>
<dbReference type="Pfam" id="PF02518">
    <property type="entry name" value="HATPase_c"/>
    <property type="match status" value="1"/>
</dbReference>
<dbReference type="InterPro" id="IPR035965">
    <property type="entry name" value="PAS-like_dom_sf"/>
</dbReference>
<dbReference type="Gene3D" id="3.30.565.10">
    <property type="entry name" value="Histidine kinase-like ATPase, C-terminal domain"/>
    <property type="match status" value="1"/>
</dbReference>
<keyword evidence="8 10" id="KW-1133">Transmembrane helix</keyword>
<dbReference type="PANTHER" id="PTHR43304">
    <property type="entry name" value="PHYTOCHROME-LIKE PROTEIN CPH1"/>
    <property type="match status" value="1"/>
</dbReference>
<dbReference type="InterPro" id="IPR005467">
    <property type="entry name" value="His_kinase_dom"/>
</dbReference>
<dbReference type="InterPro" id="IPR000700">
    <property type="entry name" value="PAS-assoc_C"/>
</dbReference>
<dbReference type="InterPro" id="IPR003594">
    <property type="entry name" value="HATPase_dom"/>
</dbReference>
<keyword evidence="5" id="KW-0808">Transferase</keyword>
<dbReference type="Pfam" id="PF00512">
    <property type="entry name" value="HisKA"/>
    <property type="match status" value="1"/>
</dbReference>
<evidence type="ECO:0000259" key="13">
    <source>
        <dbReference type="PROSITE" id="PS50113"/>
    </source>
</evidence>
<evidence type="ECO:0000313" key="15">
    <source>
        <dbReference type="EMBL" id="QSX35558.1"/>
    </source>
</evidence>
<evidence type="ECO:0000256" key="3">
    <source>
        <dbReference type="ARBA" id="ARBA00012438"/>
    </source>
</evidence>
<comment type="subcellular location">
    <subcellularLocation>
        <location evidence="2">Membrane</location>
    </subcellularLocation>
</comment>
<evidence type="ECO:0000256" key="7">
    <source>
        <dbReference type="ARBA" id="ARBA00022777"/>
    </source>
</evidence>
<dbReference type="NCBIfam" id="TIGR00229">
    <property type="entry name" value="sensory_box"/>
    <property type="match status" value="1"/>
</dbReference>
<name>A0ABX7QY61_9GAMM</name>
<dbReference type="CDD" id="cd00082">
    <property type="entry name" value="HisKA"/>
    <property type="match status" value="1"/>
</dbReference>
<evidence type="ECO:0000256" key="2">
    <source>
        <dbReference type="ARBA" id="ARBA00004370"/>
    </source>
</evidence>
<feature type="domain" description="Histidine kinase" evidence="11">
    <location>
        <begin position="470"/>
        <end position="680"/>
    </location>
</feature>
<dbReference type="CDD" id="cd00130">
    <property type="entry name" value="PAS"/>
    <property type="match status" value="1"/>
</dbReference>
<dbReference type="EC" id="2.7.13.3" evidence="3"/>
<proteinExistence type="predicted"/>
<dbReference type="EMBL" id="CP071503">
    <property type="protein sequence ID" value="QSX35558.1"/>
    <property type="molecule type" value="Genomic_DNA"/>
</dbReference>
<dbReference type="PROSITE" id="PS50113">
    <property type="entry name" value="PAC"/>
    <property type="match status" value="1"/>
</dbReference>
<dbReference type="SUPFAM" id="SSF55874">
    <property type="entry name" value="ATPase domain of HSP90 chaperone/DNA topoisomerase II/histidine kinase"/>
    <property type="match status" value="1"/>
</dbReference>
<dbReference type="SMART" id="SM00387">
    <property type="entry name" value="HATPase_c"/>
    <property type="match status" value="1"/>
</dbReference>
<keyword evidence="16" id="KW-1185">Reference proteome</keyword>
<keyword evidence="9 10" id="KW-0472">Membrane</keyword>
<dbReference type="Gene3D" id="3.30.450.350">
    <property type="entry name" value="CHASE domain"/>
    <property type="match status" value="1"/>
</dbReference>
<dbReference type="InterPro" id="IPR013767">
    <property type="entry name" value="PAS_fold"/>
</dbReference>
<feature type="transmembrane region" description="Helical" evidence="10">
    <location>
        <begin position="288"/>
        <end position="306"/>
    </location>
</feature>
<keyword evidence="7" id="KW-0418">Kinase</keyword>
<dbReference type="SMART" id="SM00091">
    <property type="entry name" value="PAS"/>
    <property type="match status" value="1"/>
</dbReference>
<dbReference type="PROSITE" id="PS50839">
    <property type="entry name" value="CHASE"/>
    <property type="match status" value="1"/>
</dbReference>
<dbReference type="PANTHER" id="PTHR43304:SF1">
    <property type="entry name" value="PAC DOMAIN-CONTAINING PROTEIN"/>
    <property type="match status" value="1"/>
</dbReference>
<dbReference type="PROSITE" id="PS50109">
    <property type="entry name" value="HIS_KIN"/>
    <property type="match status" value="1"/>
</dbReference>
<dbReference type="Pfam" id="PF03924">
    <property type="entry name" value="CHASE"/>
    <property type="match status" value="1"/>
</dbReference>
<dbReference type="InterPro" id="IPR000014">
    <property type="entry name" value="PAS"/>
</dbReference>
<protein>
    <recommendedName>
        <fullName evidence="3">histidine kinase</fullName>
        <ecNumber evidence="3">2.7.13.3</ecNumber>
    </recommendedName>
</protein>
<keyword evidence="4" id="KW-0597">Phosphoprotein</keyword>
<feature type="domain" description="PAS" evidence="12">
    <location>
        <begin position="325"/>
        <end position="378"/>
    </location>
</feature>
<comment type="catalytic activity">
    <reaction evidence="1">
        <text>ATP + protein L-histidine = ADP + protein N-phospho-L-histidine.</text>
        <dbReference type="EC" id="2.7.13.3"/>
    </reaction>
</comment>
<feature type="domain" description="PAC" evidence="13">
    <location>
        <begin position="402"/>
        <end position="452"/>
    </location>
</feature>
<dbReference type="InterPro" id="IPR006189">
    <property type="entry name" value="CHASE_dom"/>
</dbReference>
<sequence>MVLAIFFTMLGWYTANNYIDSRGRERFQFQSLQLRDAIVERMRTYELMLRGGIGLFMSSEFVSRQEWHDYVSNARLEQYYPGIQGMGYSVILNADELPAHEAQIHAEGFPDYHVHPLEPQRDIYHSIIYLEPFDWRNQRAFGFDMYSEPVRRKAIDRAFATQQAAISGKITLVQETARDVQAGFLMYLPLYQADDSGQPLSKPRGVVYAAFRMNNLIENVLRDQYANLELSIFDGEETTPAQLMYSNGVAENSRYRTVIPLNLMGHVWSLSLSTNAKFVSNAETWQRLLVPVFGAFFLVILFYFLYRNALARHHEQRFAKQMLANEARFRLVIEASPSALVMINNKGIMILVNARAEQLFKYSRDEMLGQSVSMLLPQHLHQQHGQHIAHYFKSPDAKMMSQRPDLKGVCSDGSLVDVEVGLTPIMFSDGQAVLATINDVSERKRAERERSRYTSELERINSELDSFAYIASHDLKSPLRGIEQLSDWLAEDLADNTSETVKKYLGLIQNRVQRMVSLLDGLLAFSRIGRIDAELVPVNTVQLVSDVFSLVNTKADFQLVFDTEMPQFTTAKVPLDLIFRNLINNAIKHHDMPAGTIHVGALLLQGYWQFYVKDDGPGIPERFHQKVFEIFQTLKPRDEVEGSGMGLSLVRKSVESFGGMIWIESEGRGCCFYFTWPEKIGRDVDGTTSL</sequence>
<evidence type="ECO:0000256" key="6">
    <source>
        <dbReference type="ARBA" id="ARBA00022692"/>
    </source>
</evidence>
<evidence type="ECO:0000256" key="10">
    <source>
        <dbReference type="SAM" id="Phobius"/>
    </source>
</evidence>
<evidence type="ECO:0000256" key="1">
    <source>
        <dbReference type="ARBA" id="ARBA00000085"/>
    </source>
</evidence>
<dbReference type="PRINTS" id="PR00344">
    <property type="entry name" value="BCTRLSENSOR"/>
</dbReference>
<reference evidence="15 16" key="1">
    <citation type="submission" date="2021-03" db="EMBL/GenBank/DDBJ databases">
        <title>Novel species identification of genus Shewanella.</title>
        <authorList>
            <person name="Liu G."/>
            <person name="Zhang Q."/>
        </authorList>
    </citation>
    <scope>NUCLEOTIDE SEQUENCE [LARGE SCALE GENOMIC DNA]</scope>
    <source>
        <strain evidence="15 16">FJAT-51800</strain>
    </source>
</reference>
<keyword evidence="6 10" id="KW-0812">Transmembrane</keyword>
<dbReference type="InterPro" id="IPR036097">
    <property type="entry name" value="HisK_dim/P_sf"/>
</dbReference>
<dbReference type="Pfam" id="PF00989">
    <property type="entry name" value="PAS"/>
    <property type="match status" value="1"/>
</dbReference>
<dbReference type="InterPro" id="IPR004358">
    <property type="entry name" value="Sig_transdc_His_kin-like_C"/>
</dbReference>
<evidence type="ECO:0000256" key="4">
    <source>
        <dbReference type="ARBA" id="ARBA00022553"/>
    </source>
</evidence>
<gene>
    <name evidence="15" type="ORF">JYB87_16665</name>
</gene>
<dbReference type="Gene3D" id="1.10.287.130">
    <property type="match status" value="1"/>
</dbReference>
<dbReference type="InterPro" id="IPR052162">
    <property type="entry name" value="Sensor_kinase/Photoreceptor"/>
</dbReference>
<evidence type="ECO:0000256" key="5">
    <source>
        <dbReference type="ARBA" id="ARBA00022679"/>
    </source>
</evidence>
<dbReference type="SUPFAM" id="SSF47384">
    <property type="entry name" value="Homodimeric domain of signal transducing histidine kinase"/>
    <property type="match status" value="1"/>
</dbReference>
<evidence type="ECO:0000313" key="16">
    <source>
        <dbReference type="Proteomes" id="UP000662770"/>
    </source>
</evidence>
<evidence type="ECO:0000256" key="9">
    <source>
        <dbReference type="ARBA" id="ARBA00023136"/>
    </source>
</evidence>